<protein>
    <recommendedName>
        <fullName evidence="2">DUF6830 domain-containing protein</fullName>
    </recommendedName>
</protein>
<sequence>MQNIALSIKHVGVTIQWTADITKHAHISEIKTPAGASNNNNYNPQISLHKQGASSSRPEEGDPMEAEECNDNESCDGADDEAGALAAELPVSTTLGLAHPVTDYFAISARLRTTELGTVPLPLRSFSIDTTAIHLSYDPSLQRITVDNAAEMFSLPDLRAALADFLNCEKAHGPNFVHTISGQRHSSSATTLPFTEMQAQMPTLAKKPHRHWRAEWSKIRMPGSTGYNRMPDLVLVDNSAVPLDEITWLSPPLAALLSSSHAL</sequence>
<dbReference type="EMBL" id="KN839890">
    <property type="protein sequence ID" value="KIJ59338.1"/>
    <property type="molecule type" value="Genomic_DNA"/>
</dbReference>
<feature type="domain" description="DUF6830" evidence="2">
    <location>
        <begin position="103"/>
        <end position="198"/>
    </location>
</feature>
<name>A0A0C9W0F6_9AGAM</name>
<accession>A0A0C9W0F6</accession>
<dbReference type="OrthoDB" id="3232986at2759"/>
<feature type="compositionally biased region" description="Polar residues" evidence="1">
    <location>
        <begin position="35"/>
        <end position="56"/>
    </location>
</feature>
<evidence type="ECO:0000313" key="4">
    <source>
        <dbReference type="Proteomes" id="UP000053820"/>
    </source>
</evidence>
<evidence type="ECO:0000313" key="3">
    <source>
        <dbReference type="EMBL" id="KIJ59338.1"/>
    </source>
</evidence>
<evidence type="ECO:0000256" key="1">
    <source>
        <dbReference type="SAM" id="MobiDB-lite"/>
    </source>
</evidence>
<evidence type="ECO:0000259" key="2">
    <source>
        <dbReference type="Pfam" id="PF20722"/>
    </source>
</evidence>
<dbReference type="InterPro" id="IPR049233">
    <property type="entry name" value="DUF6830"/>
</dbReference>
<organism evidence="3 4">
    <name type="scientific">Hydnomerulius pinastri MD-312</name>
    <dbReference type="NCBI Taxonomy" id="994086"/>
    <lineage>
        <taxon>Eukaryota</taxon>
        <taxon>Fungi</taxon>
        <taxon>Dikarya</taxon>
        <taxon>Basidiomycota</taxon>
        <taxon>Agaricomycotina</taxon>
        <taxon>Agaricomycetes</taxon>
        <taxon>Agaricomycetidae</taxon>
        <taxon>Boletales</taxon>
        <taxon>Boletales incertae sedis</taxon>
        <taxon>Leucogyrophana</taxon>
    </lineage>
</organism>
<gene>
    <name evidence="3" type="ORF">HYDPIDRAFT_33277</name>
</gene>
<keyword evidence="4" id="KW-1185">Reference proteome</keyword>
<proteinExistence type="predicted"/>
<dbReference type="Proteomes" id="UP000053820">
    <property type="component" value="Unassembled WGS sequence"/>
</dbReference>
<feature type="region of interest" description="Disordered" evidence="1">
    <location>
        <begin position="32"/>
        <end position="79"/>
    </location>
</feature>
<dbReference type="HOGENOM" id="CLU_1057916_0_0_1"/>
<dbReference type="Pfam" id="PF20722">
    <property type="entry name" value="DUF6830"/>
    <property type="match status" value="1"/>
</dbReference>
<dbReference type="AlphaFoldDB" id="A0A0C9W0F6"/>
<feature type="compositionally biased region" description="Acidic residues" evidence="1">
    <location>
        <begin position="61"/>
        <end position="79"/>
    </location>
</feature>
<reference evidence="3 4" key="1">
    <citation type="submission" date="2014-04" db="EMBL/GenBank/DDBJ databases">
        <title>Evolutionary Origins and Diversification of the Mycorrhizal Mutualists.</title>
        <authorList>
            <consortium name="DOE Joint Genome Institute"/>
            <consortium name="Mycorrhizal Genomics Consortium"/>
            <person name="Kohler A."/>
            <person name="Kuo A."/>
            <person name="Nagy L.G."/>
            <person name="Floudas D."/>
            <person name="Copeland A."/>
            <person name="Barry K.W."/>
            <person name="Cichocki N."/>
            <person name="Veneault-Fourrey C."/>
            <person name="LaButti K."/>
            <person name="Lindquist E.A."/>
            <person name="Lipzen A."/>
            <person name="Lundell T."/>
            <person name="Morin E."/>
            <person name="Murat C."/>
            <person name="Riley R."/>
            <person name="Ohm R."/>
            <person name="Sun H."/>
            <person name="Tunlid A."/>
            <person name="Henrissat B."/>
            <person name="Grigoriev I.V."/>
            <person name="Hibbett D.S."/>
            <person name="Martin F."/>
        </authorList>
    </citation>
    <scope>NUCLEOTIDE SEQUENCE [LARGE SCALE GENOMIC DNA]</scope>
    <source>
        <strain evidence="3 4">MD-312</strain>
    </source>
</reference>